<dbReference type="Proteomes" id="UP000230750">
    <property type="component" value="Unassembled WGS sequence"/>
</dbReference>
<keyword evidence="3" id="KW-1185">Reference proteome</keyword>
<evidence type="ECO:0000313" key="2">
    <source>
        <dbReference type="EMBL" id="PIK41847.1"/>
    </source>
</evidence>
<dbReference type="InterPro" id="IPR042418">
    <property type="entry name" value="TXNDC15"/>
</dbReference>
<dbReference type="InterPro" id="IPR036249">
    <property type="entry name" value="Thioredoxin-like_sf"/>
</dbReference>
<comment type="caution">
    <text evidence="2">The sequence shown here is derived from an EMBL/GenBank/DDBJ whole genome shotgun (WGS) entry which is preliminary data.</text>
</comment>
<dbReference type="AlphaFoldDB" id="A0A2G8K1G4"/>
<sequence length="193" mass="21934">MFLLDDAQCFLILPSVFILTIVSCSSQDDIETEELSFGGVEVVQLETEDVSGDEDSRFLELFPTPSPHKEADIEYILKQVEIRKLQARAYQALEKFSDCLYSYRDVALQVFDGRYMLRIVTQRQLAGLRYGYWYASREYHLQCPFSVEMAPDFNALGRAFPGVDIMAVDVSQSSGLYTRYGIVAVPDILLLPT</sequence>
<gene>
    <name evidence="2" type="ORF">BSL78_21298</name>
</gene>
<evidence type="ECO:0000256" key="1">
    <source>
        <dbReference type="SAM" id="SignalP"/>
    </source>
</evidence>
<dbReference type="EMBL" id="MRZV01000984">
    <property type="protein sequence ID" value="PIK41847.1"/>
    <property type="molecule type" value="Genomic_DNA"/>
</dbReference>
<feature type="signal peptide" evidence="1">
    <location>
        <begin position="1"/>
        <end position="26"/>
    </location>
</feature>
<dbReference type="GO" id="GO:0060271">
    <property type="term" value="P:cilium assembly"/>
    <property type="evidence" value="ECO:0007669"/>
    <property type="project" value="TreeGrafter"/>
</dbReference>
<accession>A0A2G8K1G4</accession>
<organism evidence="2 3">
    <name type="scientific">Stichopus japonicus</name>
    <name type="common">Sea cucumber</name>
    <dbReference type="NCBI Taxonomy" id="307972"/>
    <lineage>
        <taxon>Eukaryota</taxon>
        <taxon>Metazoa</taxon>
        <taxon>Echinodermata</taxon>
        <taxon>Eleutherozoa</taxon>
        <taxon>Echinozoa</taxon>
        <taxon>Holothuroidea</taxon>
        <taxon>Aspidochirotacea</taxon>
        <taxon>Aspidochirotida</taxon>
        <taxon>Stichopodidae</taxon>
        <taxon>Apostichopus</taxon>
    </lineage>
</organism>
<dbReference type="Gene3D" id="3.40.30.10">
    <property type="entry name" value="Glutaredoxin"/>
    <property type="match status" value="1"/>
</dbReference>
<dbReference type="SUPFAM" id="SSF52833">
    <property type="entry name" value="Thioredoxin-like"/>
    <property type="match status" value="1"/>
</dbReference>
<dbReference type="STRING" id="307972.A0A2G8K1G4"/>
<protein>
    <submittedName>
        <fullName evidence="2">Putative thioredoxin domain-containing protein 15 isoform X2</fullName>
    </submittedName>
</protein>
<evidence type="ECO:0000313" key="3">
    <source>
        <dbReference type="Proteomes" id="UP000230750"/>
    </source>
</evidence>
<keyword evidence="1" id="KW-0732">Signal</keyword>
<dbReference type="GO" id="GO:0005929">
    <property type="term" value="C:cilium"/>
    <property type="evidence" value="ECO:0007669"/>
    <property type="project" value="TreeGrafter"/>
</dbReference>
<dbReference type="PANTHER" id="PTHR14684">
    <property type="entry name" value="THIOREDOXIN DOMAIN-CONTAINING PROTEIN 15"/>
    <property type="match status" value="1"/>
</dbReference>
<dbReference type="PANTHER" id="PTHR14684:SF2">
    <property type="entry name" value="THIOREDOXIN DOMAIN-CONTAINING PROTEIN 15"/>
    <property type="match status" value="1"/>
</dbReference>
<name>A0A2G8K1G4_STIJA</name>
<feature type="chain" id="PRO_5013553457" evidence="1">
    <location>
        <begin position="27"/>
        <end position="193"/>
    </location>
</feature>
<reference evidence="2 3" key="1">
    <citation type="journal article" date="2017" name="PLoS Biol.">
        <title>The sea cucumber genome provides insights into morphological evolution and visceral regeneration.</title>
        <authorList>
            <person name="Zhang X."/>
            <person name="Sun L."/>
            <person name="Yuan J."/>
            <person name="Sun Y."/>
            <person name="Gao Y."/>
            <person name="Zhang L."/>
            <person name="Li S."/>
            <person name="Dai H."/>
            <person name="Hamel J.F."/>
            <person name="Liu C."/>
            <person name="Yu Y."/>
            <person name="Liu S."/>
            <person name="Lin W."/>
            <person name="Guo K."/>
            <person name="Jin S."/>
            <person name="Xu P."/>
            <person name="Storey K.B."/>
            <person name="Huan P."/>
            <person name="Zhang T."/>
            <person name="Zhou Y."/>
            <person name="Zhang J."/>
            <person name="Lin C."/>
            <person name="Li X."/>
            <person name="Xing L."/>
            <person name="Huo D."/>
            <person name="Sun M."/>
            <person name="Wang L."/>
            <person name="Mercier A."/>
            <person name="Li F."/>
            <person name="Yang H."/>
            <person name="Xiang J."/>
        </authorList>
    </citation>
    <scope>NUCLEOTIDE SEQUENCE [LARGE SCALE GENOMIC DNA]</scope>
    <source>
        <strain evidence="2">Shaxun</strain>
        <tissue evidence="2">Muscle</tissue>
    </source>
</reference>
<proteinExistence type="predicted"/>